<protein>
    <recommendedName>
        <fullName evidence="2">Nephrocystin 3-like N-terminal domain-containing protein</fullName>
    </recommendedName>
</protein>
<dbReference type="SUPFAM" id="SSF48403">
    <property type="entry name" value="Ankyrin repeat"/>
    <property type="match status" value="1"/>
</dbReference>
<gene>
    <name evidence="3" type="ORF">CSOL1703_00013673</name>
</gene>
<dbReference type="InterPro" id="IPR029058">
    <property type="entry name" value="AB_hydrolase_fold"/>
</dbReference>
<dbReference type="SUPFAM" id="SSF53474">
    <property type="entry name" value="alpha/beta-Hydrolases"/>
    <property type="match status" value="1"/>
</dbReference>
<dbReference type="PANTHER" id="PTHR10039:SF5">
    <property type="entry name" value="NACHT DOMAIN-CONTAINING PROTEIN"/>
    <property type="match status" value="1"/>
</dbReference>
<dbReference type="Gene3D" id="3.40.50.1820">
    <property type="entry name" value="alpha/beta hydrolase"/>
    <property type="match status" value="1"/>
</dbReference>
<dbReference type="EMBL" id="CABFOC020000031">
    <property type="protein sequence ID" value="CAH0047656.1"/>
    <property type="molecule type" value="Genomic_DNA"/>
</dbReference>
<feature type="domain" description="Nephrocystin 3-like N-terminal" evidence="2">
    <location>
        <begin position="465"/>
        <end position="562"/>
    </location>
</feature>
<dbReference type="OrthoDB" id="1658288at2759"/>
<accession>A0A9N9Z255</accession>
<evidence type="ECO:0000256" key="1">
    <source>
        <dbReference type="ARBA" id="ARBA00022737"/>
    </source>
</evidence>
<dbReference type="SUPFAM" id="SSF52540">
    <property type="entry name" value="P-loop containing nucleoside triphosphate hydrolases"/>
    <property type="match status" value="1"/>
</dbReference>
<reference evidence="3 4" key="2">
    <citation type="submission" date="2021-10" db="EMBL/GenBank/DDBJ databases">
        <authorList>
            <person name="Piombo E."/>
        </authorList>
    </citation>
    <scope>NUCLEOTIDE SEQUENCE [LARGE SCALE GENOMIC DNA]</scope>
</reference>
<dbReference type="Pfam" id="PF24883">
    <property type="entry name" value="NPHP3_N"/>
    <property type="match status" value="2"/>
</dbReference>
<reference evidence="4" key="1">
    <citation type="submission" date="2019-06" db="EMBL/GenBank/DDBJ databases">
        <authorList>
            <person name="Broberg M."/>
        </authorList>
    </citation>
    <scope>NUCLEOTIDE SEQUENCE [LARGE SCALE GENOMIC DNA]</scope>
</reference>
<dbReference type="InterPro" id="IPR036770">
    <property type="entry name" value="Ankyrin_rpt-contain_sf"/>
</dbReference>
<evidence type="ECO:0000259" key="2">
    <source>
        <dbReference type="Pfam" id="PF24883"/>
    </source>
</evidence>
<evidence type="ECO:0000313" key="4">
    <source>
        <dbReference type="Proteomes" id="UP000775872"/>
    </source>
</evidence>
<dbReference type="InterPro" id="IPR056884">
    <property type="entry name" value="NPHP3-like_N"/>
</dbReference>
<sequence>MSNWSRKVFRLRRIPGHVSAPQQAAQLLGVALGVNPDHVLVHSLATTSDRWETPPSKVATLQFDGDAVLSYLGDDPARQEWEISLPVEGGDKLVLDNHFGGLTALNHVETSSHRADCIAISGLASHAFGSWQPHGGDKSYMWIRDEISKSLPGVRAIIYGYDSKIIDSDSFQSISDIALGLIHQLKAGGWNLPSAKPIVFLAHSLGGIVLKEALVQVADRDAAFSSIVENVRGAIMFGVPSLGMLQSHLMALAEGQPNENLIQDLSRENGSTYLRQLNKSFEGISFTRNTRVFWAYETKESRTVIRRSDGTWERNGPLAVLVNPDSATCHHNRSRKNRVYTIPINEDHTNMVKFSRGEPNLGVILTVLTDLCFTRDEHHHTHTHLPFGDAKMEGMSRQNPYLVSPSSPKDAKDIQSHEAIEELGQLLQSIERSIQSLTWSVELQAELYSPELDFRIDSIQDPFQNTFKWIFDMPEFSDWLIHGTGLFWIHGKPGSGKSTLMKYITRSRQTQELLHDWTTGALEVQASFFFHYRGTALQKSFEGIMRSLILQILSAHSESFLTQHRPIWESYAKHQAVEKLLVAEKANAELTVIAIKGSIEEVQQRQAGLGTTDRKVDHEMLGEYQTRQRLILSELRDLEEKIRIVQRDMLQAANVYWPYRILPEAKFLTNLVKNSQEDDSALIFKLEKLLRALLDQSIKSMDLVLFFDALDEFDGHLDRISKFITSLSNVSSASTTRVKVCLSSRPWRALHSHFDSCPNFGLQDFTKADIATYAAGSLAESRISNPSFIDLIPVIISRANGVFLWVRLAVRELLLSIASNSIPASRRHLEKRLEMLPDDLHDFYRLIIERISLLNRRKTYVLLELLLRQQDPQPTAEDIRRAVLTSDCATWDKAQEELTEDYELISHDRRSVKDIVRDDILTWGGGLVEIKRNHPQFMHQTVLELVQDLTFKKSVLGELAVVLKENGHSFHLKYWISAWSYGYRGTNEGLEGKRIAYHAEHSELTTGNSHFEFLSSVPSQFLKVLPGFHPTLKVSDHSLLAFISSNGLTLCLRDWIERHGDELKLLEPETIYFPLLSTLVFSPGSGEFHERHLITARLLLENGFNMKQDDLFLATLFRTLWTADRTGSDNMDFTEPVARQLAVLALEHGHDPNPILMLATRTGHELQCTPLHIARPRLAEDLIRFGANVNTRDSTGRTPLDWVLRFPSDVLAHVNGLEWGCARRYEACKILTSAGGVAALQPERAWAEALADFAKGGHDTQVLRTNFQCSRRGGTWGGSLSQLFSFGRR</sequence>
<keyword evidence="1" id="KW-0677">Repeat</keyword>
<dbReference type="Gene3D" id="1.25.40.20">
    <property type="entry name" value="Ankyrin repeat-containing domain"/>
    <property type="match status" value="1"/>
</dbReference>
<dbReference type="PANTHER" id="PTHR10039">
    <property type="entry name" value="AMELOGENIN"/>
    <property type="match status" value="1"/>
</dbReference>
<evidence type="ECO:0000313" key="3">
    <source>
        <dbReference type="EMBL" id="CAH0047656.1"/>
    </source>
</evidence>
<comment type="caution">
    <text evidence="3">The sequence shown here is derived from an EMBL/GenBank/DDBJ whole genome shotgun (WGS) entry which is preliminary data.</text>
</comment>
<proteinExistence type="predicted"/>
<dbReference type="Proteomes" id="UP000775872">
    <property type="component" value="Unassembled WGS sequence"/>
</dbReference>
<feature type="domain" description="Nephrocystin 3-like N-terminal" evidence="2">
    <location>
        <begin position="667"/>
        <end position="745"/>
    </location>
</feature>
<keyword evidence="4" id="KW-1185">Reference proteome</keyword>
<organism evidence="3 4">
    <name type="scientific">Clonostachys solani</name>
    <dbReference type="NCBI Taxonomy" id="160281"/>
    <lineage>
        <taxon>Eukaryota</taxon>
        <taxon>Fungi</taxon>
        <taxon>Dikarya</taxon>
        <taxon>Ascomycota</taxon>
        <taxon>Pezizomycotina</taxon>
        <taxon>Sordariomycetes</taxon>
        <taxon>Hypocreomycetidae</taxon>
        <taxon>Hypocreales</taxon>
        <taxon>Bionectriaceae</taxon>
        <taxon>Clonostachys</taxon>
    </lineage>
</organism>
<name>A0A9N9Z255_9HYPO</name>
<dbReference type="InterPro" id="IPR027417">
    <property type="entry name" value="P-loop_NTPase"/>
</dbReference>